<dbReference type="EMBL" id="CAJOBH010146122">
    <property type="protein sequence ID" value="CAF4827369.1"/>
    <property type="molecule type" value="Genomic_DNA"/>
</dbReference>
<sequence>VDSIEEHFARSLGKLWPLTTSSNDDRNSPLAASDVDDHFAKSLGATTWEKLKEKS</sequence>
<dbReference type="SMART" id="SM00711">
    <property type="entry name" value="TDU"/>
    <property type="match status" value="2"/>
</dbReference>
<proteinExistence type="predicted"/>
<evidence type="ECO:0000313" key="1">
    <source>
        <dbReference type="EMBL" id="CAF4623318.1"/>
    </source>
</evidence>
<dbReference type="Proteomes" id="UP000681720">
    <property type="component" value="Unassembled WGS sequence"/>
</dbReference>
<name>A0A8S3DIK1_9BILA</name>
<feature type="non-terminal residue" evidence="3">
    <location>
        <position position="1"/>
    </location>
</feature>
<dbReference type="EMBL" id="CAJOBJ010208582">
    <property type="protein sequence ID" value="CAF5004355.1"/>
    <property type="molecule type" value="Genomic_DNA"/>
</dbReference>
<evidence type="ECO:0000313" key="3">
    <source>
        <dbReference type="EMBL" id="CAF5004355.1"/>
    </source>
</evidence>
<comment type="caution">
    <text evidence="3">The sequence shown here is derived from an EMBL/GenBank/DDBJ whole genome shotgun (WGS) entry which is preliminary data.</text>
</comment>
<dbReference type="EMBL" id="CAJOBJ010109206">
    <property type="protein sequence ID" value="CAF4623318.1"/>
    <property type="molecule type" value="Genomic_DNA"/>
</dbReference>
<organism evidence="3 4">
    <name type="scientific">Rotaria magnacalcarata</name>
    <dbReference type="NCBI Taxonomy" id="392030"/>
    <lineage>
        <taxon>Eukaryota</taxon>
        <taxon>Metazoa</taxon>
        <taxon>Spiralia</taxon>
        <taxon>Gnathifera</taxon>
        <taxon>Rotifera</taxon>
        <taxon>Eurotatoria</taxon>
        <taxon>Bdelloidea</taxon>
        <taxon>Philodinida</taxon>
        <taxon>Philodinidae</taxon>
        <taxon>Rotaria</taxon>
    </lineage>
</organism>
<dbReference type="AlphaFoldDB" id="A0A8S3DIK1"/>
<dbReference type="InterPro" id="IPR006627">
    <property type="entry name" value="TDU_repeat"/>
</dbReference>
<evidence type="ECO:0000313" key="2">
    <source>
        <dbReference type="EMBL" id="CAF4827369.1"/>
    </source>
</evidence>
<evidence type="ECO:0000313" key="4">
    <source>
        <dbReference type="Proteomes" id="UP000681720"/>
    </source>
</evidence>
<gene>
    <name evidence="2" type="ORF">BYL167_LOCUS49254</name>
    <name evidence="1" type="ORF">GIL414_LOCUS39873</name>
    <name evidence="3" type="ORF">GIL414_LOCUS57442</name>
</gene>
<accession>A0A8S3DIK1</accession>
<reference evidence="3" key="1">
    <citation type="submission" date="2021-02" db="EMBL/GenBank/DDBJ databases">
        <authorList>
            <person name="Nowell W R."/>
        </authorList>
    </citation>
    <scope>NUCLEOTIDE SEQUENCE</scope>
</reference>
<protein>
    <submittedName>
        <fullName evidence="3">Uncharacterized protein</fullName>
    </submittedName>
</protein>
<dbReference type="Proteomes" id="UP000681967">
    <property type="component" value="Unassembled WGS sequence"/>
</dbReference>